<dbReference type="InterPro" id="IPR004408">
    <property type="entry name" value="Biotin_CoA_COase_ligase"/>
</dbReference>
<dbReference type="EMBL" id="DROD01000474">
    <property type="protein sequence ID" value="HHJ52945.1"/>
    <property type="molecule type" value="Genomic_DNA"/>
</dbReference>
<dbReference type="Gene3D" id="3.30.930.10">
    <property type="entry name" value="Bira Bifunctional Protein, Domain 2"/>
    <property type="match status" value="1"/>
</dbReference>
<dbReference type="NCBIfam" id="TIGR00121">
    <property type="entry name" value="birA_ligase"/>
    <property type="match status" value="1"/>
</dbReference>
<dbReference type="SUPFAM" id="SSF55681">
    <property type="entry name" value="Class II aaRS and biotin synthetases"/>
    <property type="match status" value="1"/>
</dbReference>
<sequence length="265" mass="30274">MNCENVKALLTNPLFGNQVICLDTVDSTNTYILKLAQDGAPEGTVVTAEYQTSGRGRMDRKWFSEREKNLLFSLLLRPELSIDYVQKITLAVGYYLAESIEAYFKDHDLGPIRIDLKWPNDLLVDGKKVAGILVESILRDKKITALAIGCGVNVNAPLEELPQKVRHNAVSLKALGGKELDREKLMAEFLNRFAEAYERLERTYYHNVVKMWKTRCKQFNQEVLIHTPDGEERAIFMDVNEDGYLIYKNSYGKLKRLVSGEVKCY</sequence>
<dbReference type="Gene3D" id="2.30.30.100">
    <property type="match status" value="1"/>
</dbReference>
<feature type="domain" description="BPL/LPL catalytic" evidence="2">
    <location>
        <begin position="1"/>
        <end position="201"/>
    </location>
</feature>
<comment type="caution">
    <text evidence="3">The sequence shown here is derived from an EMBL/GenBank/DDBJ whole genome shotgun (WGS) entry which is preliminary data.</text>
</comment>
<keyword evidence="1 3" id="KW-0436">Ligase</keyword>
<dbReference type="Pfam" id="PF03099">
    <property type="entry name" value="BPL_LplA_LipB"/>
    <property type="match status" value="1"/>
</dbReference>
<evidence type="ECO:0000313" key="3">
    <source>
        <dbReference type="EMBL" id="HHJ52945.1"/>
    </source>
</evidence>
<dbReference type="InterPro" id="IPR004143">
    <property type="entry name" value="BPL_LPL_catalytic"/>
</dbReference>
<dbReference type="GO" id="GO:0005737">
    <property type="term" value="C:cytoplasm"/>
    <property type="evidence" value="ECO:0007669"/>
    <property type="project" value="TreeGrafter"/>
</dbReference>
<accession>A0A7V5PQA3</accession>
<dbReference type="Proteomes" id="UP000886124">
    <property type="component" value="Unassembled WGS sequence"/>
</dbReference>
<dbReference type="PANTHER" id="PTHR12835:SF5">
    <property type="entry name" value="BIOTIN--PROTEIN LIGASE"/>
    <property type="match status" value="1"/>
</dbReference>
<dbReference type="PANTHER" id="PTHR12835">
    <property type="entry name" value="BIOTIN PROTEIN LIGASE"/>
    <property type="match status" value="1"/>
</dbReference>
<dbReference type="CDD" id="cd16442">
    <property type="entry name" value="BPL"/>
    <property type="match status" value="1"/>
</dbReference>
<organism evidence="3">
    <name type="scientific">Caldithrix abyssi</name>
    <dbReference type="NCBI Taxonomy" id="187145"/>
    <lineage>
        <taxon>Bacteria</taxon>
        <taxon>Pseudomonadati</taxon>
        <taxon>Calditrichota</taxon>
        <taxon>Calditrichia</taxon>
        <taxon>Calditrichales</taxon>
        <taxon>Calditrichaceae</taxon>
        <taxon>Caldithrix</taxon>
    </lineage>
</organism>
<dbReference type="EC" id="6.3.4.15" evidence="3"/>
<reference evidence="3" key="1">
    <citation type="journal article" date="2020" name="mSystems">
        <title>Genome- and Community-Level Interaction Insights into Carbon Utilization and Element Cycling Functions of Hydrothermarchaeota in Hydrothermal Sediment.</title>
        <authorList>
            <person name="Zhou Z."/>
            <person name="Liu Y."/>
            <person name="Xu W."/>
            <person name="Pan J."/>
            <person name="Luo Z.H."/>
            <person name="Li M."/>
        </authorList>
    </citation>
    <scope>NUCLEOTIDE SEQUENCE [LARGE SCALE GENOMIC DNA]</scope>
    <source>
        <strain evidence="3">HyVt-527</strain>
    </source>
</reference>
<gene>
    <name evidence="3" type="ORF">ENJ89_07100</name>
</gene>
<dbReference type="SUPFAM" id="SSF50037">
    <property type="entry name" value="C-terminal domain of transcriptional repressors"/>
    <property type="match status" value="1"/>
</dbReference>
<evidence type="ECO:0000256" key="1">
    <source>
        <dbReference type="ARBA" id="ARBA00022598"/>
    </source>
</evidence>
<proteinExistence type="predicted"/>
<name>A0A7V5PQA3_CALAY</name>
<dbReference type="PROSITE" id="PS51733">
    <property type="entry name" value="BPL_LPL_CATALYTIC"/>
    <property type="match status" value="1"/>
</dbReference>
<evidence type="ECO:0000259" key="2">
    <source>
        <dbReference type="PROSITE" id="PS51733"/>
    </source>
</evidence>
<dbReference type="AlphaFoldDB" id="A0A7V5PQA3"/>
<dbReference type="InterPro" id="IPR045864">
    <property type="entry name" value="aa-tRNA-synth_II/BPL/LPL"/>
</dbReference>
<dbReference type="InterPro" id="IPR008988">
    <property type="entry name" value="Transcriptional_repressor_C"/>
</dbReference>
<protein>
    <submittedName>
        <fullName evidence="3">Biotin--[acetyl-CoA-carboxylase] ligase</fullName>
        <ecNumber evidence="3">6.3.4.15</ecNumber>
    </submittedName>
</protein>
<dbReference type="GO" id="GO:0004077">
    <property type="term" value="F:biotin--[biotin carboxyl-carrier protein] ligase activity"/>
    <property type="evidence" value="ECO:0007669"/>
    <property type="project" value="UniProtKB-EC"/>
</dbReference>